<reference evidence="1 2" key="1">
    <citation type="journal article" date="2010" name="J. Bacteriol.">
        <title>Complete genome sequence of Enterobacter cloacae subsp. cloacae type strain ATCC 13047.</title>
        <authorList>
            <person name="Ren Y."/>
            <person name="Ren Y."/>
            <person name="Zhou Z."/>
            <person name="Guo X."/>
            <person name="Li Y."/>
            <person name="Feng L."/>
            <person name="Wang L."/>
        </authorList>
    </citation>
    <scope>NUCLEOTIDE SEQUENCE [LARGE SCALE GENOMIC DNA]</scope>
    <source>
        <strain evidence="2">ATCC 13047 / DSM 30054 / NBRC 13535 / NCTC 10005 / WDCM 00083 / NCDC 279-56</strain>
        <plasmid evidence="1">pECL_B</plasmid>
    </source>
</reference>
<dbReference type="Proteomes" id="UP000002363">
    <property type="component" value="Plasmid pECL_B"/>
</dbReference>
<dbReference type="AlphaFoldDB" id="A0A0H3CSZ8"/>
<geneLocation type="plasmid" evidence="1 2">
    <name>pECL_B</name>
</geneLocation>
<proteinExistence type="predicted"/>
<sequence>MQCNSKALLCIIDDNFLLLCLQICACANGVLTEHSGAFIWIFMIQTPIM</sequence>
<keyword evidence="2" id="KW-1185">Reference proteome</keyword>
<name>A0A0H3CSZ8_ENTCC</name>
<evidence type="ECO:0000313" key="2">
    <source>
        <dbReference type="Proteomes" id="UP000002363"/>
    </source>
</evidence>
<evidence type="ECO:0000313" key="1">
    <source>
        <dbReference type="EMBL" id="ADF65011.1"/>
    </source>
</evidence>
<protein>
    <submittedName>
        <fullName evidence="1">Uncharacterized protein</fullName>
    </submittedName>
</protein>
<dbReference type="KEGG" id="enc:ECL_B049"/>
<dbReference type="EMBL" id="CP001920">
    <property type="protein sequence ID" value="ADF65011.1"/>
    <property type="molecule type" value="Genomic_DNA"/>
</dbReference>
<organism evidence="1 2">
    <name type="scientific">Enterobacter cloacae subsp. cloacae (strain ATCC 13047 / DSM 30054 / NBRC 13535 / NCTC 10005 / WDCM 00083 / NCDC 279-56)</name>
    <dbReference type="NCBI Taxonomy" id="716541"/>
    <lineage>
        <taxon>Bacteria</taxon>
        <taxon>Pseudomonadati</taxon>
        <taxon>Pseudomonadota</taxon>
        <taxon>Gammaproteobacteria</taxon>
        <taxon>Enterobacterales</taxon>
        <taxon>Enterobacteriaceae</taxon>
        <taxon>Enterobacter</taxon>
        <taxon>Enterobacter cloacae complex</taxon>
    </lineage>
</organism>
<accession>A0A0H3CSZ8</accession>
<keyword evidence="1" id="KW-0614">Plasmid</keyword>
<gene>
    <name evidence="1" type="ordered locus">ECL_B049</name>
</gene>
<dbReference type="EnsemblBacteria" id="ADF65011">
    <property type="protein sequence ID" value="ADF65011"/>
    <property type="gene ID" value="ECL_B049"/>
</dbReference>
<dbReference type="HOGENOM" id="CLU_3135224_0_0_6"/>